<feature type="domain" description="Acyl-CoA dehydrogenase/oxidase C-terminal" evidence="7">
    <location>
        <begin position="241"/>
        <end position="390"/>
    </location>
</feature>
<evidence type="ECO:0000256" key="1">
    <source>
        <dbReference type="ARBA" id="ARBA00001974"/>
    </source>
</evidence>
<dbReference type="Pfam" id="PF00441">
    <property type="entry name" value="Acyl-CoA_dh_1"/>
    <property type="match status" value="1"/>
</dbReference>
<organism evidence="10 11">
    <name type="scientific">Meiothermus luteus</name>
    <dbReference type="NCBI Taxonomy" id="2026184"/>
    <lineage>
        <taxon>Bacteria</taxon>
        <taxon>Thermotogati</taxon>
        <taxon>Deinococcota</taxon>
        <taxon>Deinococci</taxon>
        <taxon>Thermales</taxon>
        <taxon>Thermaceae</taxon>
        <taxon>Meiothermus</taxon>
    </lineage>
</organism>
<dbReference type="Gene3D" id="2.40.110.10">
    <property type="entry name" value="Butyryl-CoA Dehydrogenase, subunit A, domain 2"/>
    <property type="match status" value="1"/>
</dbReference>
<dbReference type="PANTHER" id="PTHR43884:SF12">
    <property type="entry name" value="ISOVALERYL-COA DEHYDROGENASE, MITOCHONDRIAL-RELATED"/>
    <property type="match status" value="1"/>
</dbReference>
<evidence type="ECO:0000256" key="2">
    <source>
        <dbReference type="ARBA" id="ARBA00009347"/>
    </source>
</evidence>
<accession>A0A399EWA6</accession>
<dbReference type="Pfam" id="PF02770">
    <property type="entry name" value="Acyl-CoA_dh_M"/>
    <property type="match status" value="1"/>
</dbReference>
<dbReference type="InterPro" id="IPR013786">
    <property type="entry name" value="AcylCoA_DH/ox_N"/>
</dbReference>
<dbReference type="PROSITE" id="PS00072">
    <property type="entry name" value="ACYL_COA_DH_1"/>
    <property type="match status" value="1"/>
</dbReference>
<dbReference type="Proteomes" id="UP000265800">
    <property type="component" value="Unassembled WGS sequence"/>
</dbReference>
<reference evidence="10 11" key="1">
    <citation type="submission" date="2018-08" db="EMBL/GenBank/DDBJ databases">
        <title>Meiothermus luteus KCTC 52599 genome sequencing project.</title>
        <authorList>
            <person name="Da Costa M.S."/>
            <person name="Albuquerque L."/>
            <person name="Raposo P."/>
            <person name="Froufe H.J.C."/>
            <person name="Barroso C.S."/>
            <person name="Egas C."/>
        </authorList>
    </citation>
    <scope>NUCLEOTIDE SEQUENCE [LARGE SCALE GENOMIC DNA]</scope>
    <source>
        <strain evidence="10 11">KCTC 52599</strain>
    </source>
</reference>
<evidence type="ECO:0000256" key="5">
    <source>
        <dbReference type="ARBA" id="ARBA00023002"/>
    </source>
</evidence>
<dbReference type="InterPro" id="IPR036250">
    <property type="entry name" value="AcylCo_DH-like_C"/>
</dbReference>
<proteinExistence type="inferred from homology"/>
<gene>
    <name evidence="10" type="primary">acdA_1</name>
    <name evidence="10" type="ORF">Mlute_00788</name>
</gene>
<dbReference type="AlphaFoldDB" id="A0A399EWA6"/>
<sequence>MIAERPRGLWFEPDSEERQIIGALREFLQAEVAPTAAERDESGAFPFEIVRKLGQMGVMGAQVPEEYGGAGLSTRIFARIVEEIAAVDGSLALTVASHNSLCIGHILLAGNEEQKRRFLPPLASGEVLGAWGLTEPGSGSDAAAMRTRAEETPEGFVLNGTKQFITQGSVAGVYVINARTDPAPSPEKKHLGLSALVFSGPTEGLRVGRKERKLGLNASDTAQLIFEDLKLPKEALLGERGKGFYDVMRVLEGGRIGIAAMAVGLGRAALEFAARYALEREQFGRPIAEFQAVSHKLAEMETELEAARLLYLKAAELRDAGKPYGHAAAQAKLFASEAAVRACDEAIQILGGYGYTKEYPVERYWRDARLTRIGEGTSEVLKVIIAKNLLSRYR</sequence>
<dbReference type="InterPro" id="IPR006089">
    <property type="entry name" value="Acyl-CoA_DH_CS"/>
</dbReference>
<dbReference type="EC" id="1.3.99.-" evidence="10"/>
<keyword evidence="3 6" id="KW-0285">Flavoprotein</keyword>
<feature type="domain" description="Acyl-CoA dehydrogenase/oxidase N-terminal" evidence="9">
    <location>
        <begin position="15"/>
        <end position="126"/>
    </location>
</feature>
<dbReference type="FunFam" id="1.20.140.10:FF:000004">
    <property type="entry name" value="Acyl-CoA dehydrogenase FadE25"/>
    <property type="match status" value="1"/>
</dbReference>
<keyword evidence="5 6" id="KW-0560">Oxidoreductase</keyword>
<dbReference type="OrthoDB" id="29340at2"/>
<dbReference type="InterPro" id="IPR009100">
    <property type="entry name" value="AcylCoA_DH/oxidase_NM_dom_sf"/>
</dbReference>
<feature type="domain" description="Acyl-CoA oxidase/dehydrogenase middle" evidence="8">
    <location>
        <begin position="131"/>
        <end position="228"/>
    </location>
</feature>
<dbReference type="InterPro" id="IPR009075">
    <property type="entry name" value="AcylCo_DH/oxidase_C"/>
</dbReference>
<keyword evidence="4 6" id="KW-0274">FAD</keyword>
<dbReference type="FunFam" id="1.10.540.10:FF:000002">
    <property type="entry name" value="Acyl-CoA dehydrogenase FadE19"/>
    <property type="match status" value="1"/>
</dbReference>
<evidence type="ECO:0000313" key="10">
    <source>
        <dbReference type="EMBL" id="RIH87915.1"/>
    </source>
</evidence>
<evidence type="ECO:0000259" key="9">
    <source>
        <dbReference type="Pfam" id="PF02771"/>
    </source>
</evidence>
<dbReference type="GO" id="GO:0050660">
    <property type="term" value="F:flavin adenine dinucleotide binding"/>
    <property type="evidence" value="ECO:0007669"/>
    <property type="project" value="InterPro"/>
</dbReference>
<evidence type="ECO:0000259" key="7">
    <source>
        <dbReference type="Pfam" id="PF00441"/>
    </source>
</evidence>
<dbReference type="Pfam" id="PF02771">
    <property type="entry name" value="Acyl-CoA_dh_N"/>
    <property type="match status" value="1"/>
</dbReference>
<comment type="cofactor">
    <cofactor evidence="1 6">
        <name>FAD</name>
        <dbReference type="ChEBI" id="CHEBI:57692"/>
    </cofactor>
</comment>
<dbReference type="InterPro" id="IPR006091">
    <property type="entry name" value="Acyl-CoA_Oxase/DH_mid-dom"/>
</dbReference>
<keyword evidence="11" id="KW-1185">Reference proteome</keyword>
<comment type="similarity">
    <text evidence="2 6">Belongs to the acyl-CoA dehydrogenase family.</text>
</comment>
<dbReference type="RefSeq" id="WP_119359462.1">
    <property type="nucleotide sequence ID" value="NZ_QWKZ01000017.1"/>
</dbReference>
<dbReference type="GO" id="GO:0003995">
    <property type="term" value="F:acyl-CoA dehydrogenase activity"/>
    <property type="evidence" value="ECO:0007669"/>
    <property type="project" value="InterPro"/>
</dbReference>
<evidence type="ECO:0000259" key="8">
    <source>
        <dbReference type="Pfam" id="PF02770"/>
    </source>
</evidence>
<dbReference type="EMBL" id="QWKZ01000017">
    <property type="protein sequence ID" value="RIH87915.1"/>
    <property type="molecule type" value="Genomic_DNA"/>
</dbReference>
<dbReference type="InterPro" id="IPR037069">
    <property type="entry name" value="AcylCoA_DH/ox_N_sf"/>
</dbReference>
<comment type="caution">
    <text evidence="10">The sequence shown here is derived from an EMBL/GenBank/DDBJ whole genome shotgun (WGS) entry which is preliminary data.</text>
</comment>
<dbReference type="PROSITE" id="PS00073">
    <property type="entry name" value="ACYL_COA_DH_2"/>
    <property type="match status" value="1"/>
</dbReference>
<dbReference type="SUPFAM" id="SSF56645">
    <property type="entry name" value="Acyl-CoA dehydrogenase NM domain-like"/>
    <property type="match status" value="1"/>
</dbReference>
<dbReference type="FunFam" id="2.40.110.10:FF:000001">
    <property type="entry name" value="Acyl-CoA dehydrogenase, mitochondrial"/>
    <property type="match status" value="1"/>
</dbReference>
<dbReference type="PIRSF" id="PIRSF016578">
    <property type="entry name" value="HsaA"/>
    <property type="match status" value="1"/>
</dbReference>
<dbReference type="Gene3D" id="1.20.140.10">
    <property type="entry name" value="Butyryl-CoA Dehydrogenase, subunit A, domain 3"/>
    <property type="match status" value="1"/>
</dbReference>
<dbReference type="Gene3D" id="1.10.540.10">
    <property type="entry name" value="Acyl-CoA dehydrogenase/oxidase, N-terminal domain"/>
    <property type="match status" value="1"/>
</dbReference>
<evidence type="ECO:0000313" key="11">
    <source>
        <dbReference type="Proteomes" id="UP000265800"/>
    </source>
</evidence>
<protein>
    <submittedName>
        <fullName evidence="10">Acyl-CoA dehydrogenase</fullName>
        <ecNumber evidence="10">1.3.99.-</ecNumber>
    </submittedName>
</protein>
<evidence type="ECO:0000256" key="6">
    <source>
        <dbReference type="RuleBase" id="RU362125"/>
    </source>
</evidence>
<dbReference type="InterPro" id="IPR046373">
    <property type="entry name" value="Acyl-CoA_Oxase/DH_mid-dom_sf"/>
</dbReference>
<evidence type="ECO:0000256" key="3">
    <source>
        <dbReference type="ARBA" id="ARBA00022630"/>
    </source>
</evidence>
<name>A0A399EWA6_9DEIN</name>
<dbReference type="PANTHER" id="PTHR43884">
    <property type="entry name" value="ACYL-COA DEHYDROGENASE"/>
    <property type="match status" value="1"/>
</dbReference>
<evidence type="ECO:0000256" key="4">
    <source>
        <dbReference type="ARBA" id="ARBA00022827"/>
    </source>
</evidence>
<dbReference type="SUPFAM" id="SSF47203">
    <property type="entry name" value="Acyl-CoA dehydrogenase C-terminal domain-like"/>
    <property type="match status" value="1"/>
</dbReference>